<dbReference type="PANTHER" id="PTHR13355:SF11">
    <property type="entry name" value="GLUCOSAMINE 6-PHOSPHATE N-ACETYLTRANSFERASE"/>
    <property type="match status" value="1"/>
</dbReference>
<reference evidence="3" key="1">
    <citation type="submission" date="2008-04" db="EMBL/GenBank/DDBJ databases">
        <title>Complete sequence of chromosome of Nostoc punctiforme ATCC 29133.</title>
        <authorList>
            <consortium name="US DOE Joint Genome Institute"/>
            <person name="Copeland A."/>
            <person name="Lucas S."/>
            <person name="Lapidus A."/>
            <person name="Glavina del Rio T."/>
            <person name="Dalin E."/>
            <person name="Tice H."/>
            <person name="Pitluck S."/>
            <person name="Chain P."/>
            <person name="Malfatti S."/>
            <person name="Shin M."/>
            <person name="Vergez L."/>
            <person name="Schmutz J."/>
            <person name="Larimer F."/>
            <person name="Land M."/>
            <person name="Hauser L."/>
            <person name="Kyrpides N."/>
            <person name="Kim E."/>
            <person name="Meeks J.C."/>
            <person name="Elhai J."/>
            <person name="Campbell E.L."/>
            <person name="Thiel T."/>
            <person name="Longmire J."/>
            <person name="Potts M."/>
            <person name="Atlas R."/>
        </authorList>
    </citation>
    <scope>NUCLEOTIDE SEQUENCE [LARGE SCALE GENOMIC DNA]</scope>
    <source>
        <strain evidence="3">ATCC 29133 / PCC 73102</strain>
    </source>
</reference>
<dbReference type="CDD" id="cd04301">
    <property type="entry name" value="NAT_SF"/>
    <property type="match status" value="1"/>
</dbReference>
<dbReference type="KEGG" id="npu:Npun_F4747"/>
<dbReference type="PhylomeDB" id="B2IYZ2"/>
<evidence type="ECO:0000313" key="3">
    <source>
        <dbReference type="Proteomes" id="UP000001191"/>
    </source>
</evidence>
<evidence type="ECO:0000259" key="1">
    <source>
        <dbReference type="PROSITE" id="PS51186"/>
    </source>
</evidence>
<dbReference type="InterPro" id="IPR039143">
    <property type="entry name" value="GNPNAT1-like"/>
</dbReference>
<dbReference type="GO" id="GO:0004343">
    <property type="term" value="F:glucosamine 6-phosphate N-acetyltransferase activity"/>
    <property type="evidence" value="ECO:0007669"/>
    <property type="project" value="TreeGrafter"/>
</dbReference>
<dbReference type="InterPro" id="IPR016181">
    <property type="entry name" value="Acyl_CoA_acyltransferase"/>
</dbReference>
<dbReference type="Gene3D" id="3.40.630.30">
    <property type="match status" value="1"/>
</dbReference>
<dbReference type="HOGENOM" id="CLU_056607_6_1_3"/>
<dbReference type="EMBL" id="CP001037">
    <property type="protein sequence ID" value="ACC83099.1"/>
    <property type="molecule type" value="Genomic_DNA"/>
</dbReference>
<dbReference type="eggNOG" id="COG2153">
    <property type="taxonomic scope" value="Bacteria"/>
</dbReference>
<reference evidence="2 3" key="2">
    <citation type="journal article" date="2013" name="Plant Physiol.">
        <title>A Nostoc punctiforme Sugar Transporter Necessary to Establish a Cyanobacterium-Plant Symbiosis.</title>
        <authorList>
            <person name="Ekman M."/>
            <person name="Picossi S."/>
            <person name="Campbell E.L."/>
            <person name="Meeks J.C."/>
            <person name="Flores E."/>
        </authorList>
    </citation>
    <scope>NUCLEOTIDE SEQUENCE [LARGE SCALE GENOMIC DNA]</scope>
    <source>
        <strain evidence="3">ATCC 29133 / PCC 73102</strain>
    </source>
</reference>
<dbReference type="PANTHER" id="PTHR13355">
    <property type="entry name" value="GLUCOSAMINE 6-PHOSPHATE N-ACETYLTRANSFERASE"/>
    <property type="match status" value="1"/>
</dbReference>
<name>B2IYZ2_NOSP7</name>
<proteinExistence type="predicted"/>
<feature type="domain" description="N-acetyltransferase" evidence="1">
    <location>
        <begin position="7"/>
        <end position="146"/>
    </location>
</feature>
<gene>
    <name evidence="2" type="ordered locus">Npun_F4747</name>
</gene>
<dbReference type="EnsemblBacteria" id="ACC83099">
    <property type="protein sequence ID" value="ACC83099"/>
    <property type="gene ID" value="Npun_F4747"/>
</dbReference>
<dbReference type="OrthoDB" id="9796171at2"/>
<keyword evidence="2" id="KW-0808">Transferase</keyword>
<dbReference type="SUPFAM" id="SSF55729">
    <property type="entry name" value="Acyl-CoA N-acyltransferases (Nat)"/>
    <property type="match status" value="1"/>
</dbReference>
<organism evidence="2 3">
    <name type="scientific">Nostoc punctiforme (strain ATCC 29133 / PCC 73102)</name>
    <dbReference type="NCBI Taxonomy" id="63737"/>
    <lineage>
        <taxon>Bacteria</taxon>
        <taxon>Bacillati</taxon>
        <taxon>Cyanobacteriota</taxon>
        <taxon>Cyanophyceae</taxon>
        <taxon>Nostocales</taxon>
        <taxon>Nostocaceae</taxon>
        <taxon>Nostoc</taxon>
    </lineage>
</organism>
<dbReference type="PROSITE" id="PS51186">
    <property type="entry name" value="GNAT"/>
    <property type="match status" value="1"/>
</dbReference>
<evidence type="ECO:0000313" key="2">
    <source>
        <dbReference type="EMBL" id="ACC83099.1"/>
    </source>
</evidence>
<keyword evidence="3" id="KW-1185">Reference proteome</keyword>
<dbReference type="InterPro" id="IPR000182">
    <property type="entry name" value="GNAT_dom"/>
</dbReference>
<dbReference type="Proteomes" id="UP000001191">
    <property type="component" value="Chromosome"/>
</dbReference>
<dbReference type="AlphaFoldDB" id="B2IYZ2"/>
<dbReference type="Pfam" id="PF13673">
    <property type="entry name" value="Acetyltransf_10"/>
    <property type="match status" value="1"/>
</dbReference>
<protein>
    <submittedName>
        <fullName evidence="2">GCN5-related N-acetyltransferase</fullName>
    </submittedName>
</protein>
<accession>B2IYZ2</accession>
<dbReference type="RefSeq" id="WP_012411057.1">
    <property type="nucleotide sequence ID" value="NC_010628.1"/>
</dbReference>
<sequence length="149" mass="16961">MINFLSIKVAEIPKDYPEIQAIRRVVFLDEQKVDPALEFDGKDAISEHLVAYLNEEAVGTARIRYLEDKTAKIERLAVLSTARGQGIGTKIMEKALQVIANKNITEVVIHAQEYVKDLYKKLDFVEEGEIFEEASILHVKMRRKISSSK</sequence>